<keyword evidence="1" id="KW-0812">Transmembrane</keyword>
<evidence type="ECO:0000313" key="2">
    <source>
        <dbReference type="EMBL" id="PAE88846.1"/>
    </source>
</evidence>
<reference evidence="2 3" key="1">
    <citation type="submission" date="2017-07" db="EMBL/GenBank/DDBJ databases">
        <title>Isolation and whole genome analysis of endospore-forming bacteria from heroin.</title>
        <authorList>
            <person name="Kalinowski J."/>
            <person name="Ahrens B."/>
            <person name="Al-Dilaimi A."/>
            <person name="Winkler A."/>
            <person name="Wibberg D."/>
            <person name="Schleenbecker U."/>
            <person name="Ruckert C."/>
            <person name="Wolfel R."/>
            <person name="Grass G."/>
        </authorList>
    </citation>
    <scope>NUCLEOTIDE SEQUENCE [LARGE SCALE GENOMIC DNA]</scope>
    <source>
        <strain evidence="2 3">7539</strain>
    </source>
</reference>
<organism evidence="2 3">
    <name type="scientific">Shouchella clausii</name>
    <name type="common">Alkalihalobacillus clausii</name>
    <dbReference type="NCBI Taxonomy" id="79880"/>
    <lineage>
        <taxon>Bacteria</taxon>
        <taxon>Bacillati</taxon>
        <taxon>Bacillota</taxon>
        <taxon>Bacilli</taxon>
        <taxon>Bacillales</taxon>
        <taxon>Bacillaceae</taxon>
        <taxon>Shouchella</taxon>
    </lineage>
</organism>
<keyword evidence="1" id="KW-0472">Membrane</keyword>
<dbReference type="PANTHER" id="PTHR39165:SF1">
    <property type="entry name" value="DUF456 DOMAIN-CONTAINING PROTEIN"/>
    <property type="match status" value="1"/>
</dbReference>
<dbReference type="PANTHER" id="PTHR39165">
    <property type="entry name" value="IG HYPOTHETICAL 17883"/>
    <property type="match status" value="1"/>
</dbReference>
<dbReference type="RefSeq" id="WP_095294385.1">
    <property type="nucleotide sequence ID" value="NZ_CP155470.1"/>
</dbReference>
<dbReference type="Pfam" id="PF04306">
    <property type="entry name" value="DUF456"/>
    <property type="match status" value="1"/>
</dbReference>
<gene>
    <name evidence="2" type="ORF">CHH72_10755</name>
</gene>
<protein>
    <recommendedName>
        <fullName evidence="4">DUF456 domain-containing protein</fullName>
    </recommendedName>
</protein>
<comment type="caution">
    <text evidence="2">The sequence shown here is derived from an EMBL/GenBank/DDBJ whole genome shotgun (WGS) entry which is preliminary data.</text>
</comment>
<dbReference type="EMBL" id="NPCC01000012">
    <property type="protein sequence ID" value="PAE88846.1"/>
    <property type="molecule type" value="Genomic_DNA"/>
</dbReference>
<dbReference type="AlphaFoldDB" id="A0A268NZC0"/>
<proteinExistence type="predicted"/>
<evidence type="ECO:0000256" key="1">
    <source>
        <dbReference type="SAM" id="Phobius"/>
    </source>
</evidence>
<evidence type="ECO:0000313" key="3">
    <source>
        <dbReference type="Proteomes" id="UP000216207"/>
    </source>
</evidence>
<dbReference type="InterPro" id="IPR007403">
    <property type="entry name" value="DUF456"/>
</dbReference>
<sequence length="158" mass="17199">MDTLWWLVIAVFFIASFVGLIVPIIPSVLVLWGGFLVYVFALEGSLSVVFWVGMAVLTVFLLVVDLLANMAFVKRTGGSKWGERAALVGVIVGAFVVPPFGLIIVPFVLVLIAELVQKQPFEKAVRIAFASFLAFISGTLAKAVVQIVMIAWFLIEVL</sequence>
<feature type="transmembrane region" description="Helical" evidence="1">
    <location>
        <begin position="48"/>
        <end position="73"/>
    </location>
</feature>
<dbReference type="Proteomes" id="UP000216207">
    <property type="component" value="Unassembled WGS sequence"/>
</dbReference>
<evidence type="ECO:0008006" key="4">
    <source>
        <dbReference type="Google" id="ProtNLM"/>
    </source>
</evidence>
<keyword evidence="1" id="KW-1133">Transmembrane helix</keyword>
<feature type="transmembrane region" description="Helical" evidence="1">
    <location>
        <begin position="85"/>
        <end position="112"/>
    </location>
</feature>
<feature type="transmembrane region" description="Helical" evidence="1">
    <location>
        <begin position="6"/>
        <end position="39"/>
    </location>
</feature>
<accession>A0A268NZC0</accession>
<feature type="transmembrane region" description="Helical" evidence="1">
    <location>
        <begin position="124"/>
        <end position="155"/>
    </location>
</feature>
<name>A0A268NZC0_SHOCL</name>